<dbReference type="InterPro" id="IPR003439">
    <property type="entry name" value="ABC_transporter-like_ATP-bd"/>
</dbReference>
<dbReference type="OrthoDB" id="6500128at2759"/>
<evidence type="ECO:0000256" key="7">
    <source>
        <dbReference type="ARBA" id="ARBA00022840"/>
    </source>
</evidence>
<dbReference type="SUPFAM" id="SSF52540">
    <property type="entry name" value="P-loop containing nucleoside triphosphate hydrolases"/>
    <property type="match status" value="2"/>
</dbReference>
<feature type="transmembrane region" description="Helical" evidence="11">
    <location>
        <begin position="922"/>
        <end position="944"/>
    </location>
</feature>
<keyword evidence="14" id="KW-0378">Hydrolase</keyword>
<dbReference type="SMART" id="SM00382">
    <property type="entry name" value="AAA"/>
    <property type="match status" value="2"/>
</dbReference>
<evidence type="ECO:0000256" key="1">
    <source>
        <dbReference type="ARBA" id="ARBA00004651"/>
    </source>
</evidence>
<dbReference type="AlphaFoldDB" id="A0A0H2S2L6"/>
<dbReference type="Pfam" id="PF00005">
    <property type="entry name" value="ABC_tran"/>
    <property type="match status" value="2"/>
</dbReference>
<feature type="domain" description="ABC transmembrane type-1" evidence="13">
    <location>
        <begin position="662"/>
        <end position="949"/>
    </location>
</feature>
<dbReference type="Gene3D" id="3.40.50.300">
    <property type="entry name" value="P-loop containing nucleotide triphosphate hydrolases"/>
    <property type="match status" value="2"/>
</dbReference>
<dbReference type="FunFam" id="3.40.50.300:FF:000066">
    <property type="entry name" value="ABC transporter B family member 1"/>
    <property type="match status" value="1"/>
</dbReference>
<feature type="transmembrane region" description="Helical" evidence="11">
    <location>
        <begin position="661"/>
        <end position="685"/>
    </location>
</feature>
<evidence type="ECO:0000256" key="8">
    <source>
        <dbReference type="ARBA" id="ARBA00022989"/>
    </source>
</evidence>
<keyword evidence="4 11" id="KW-0812">Transmembrane</keyword>
<keyword evidence="10" id="KW-0325">Glycoprotein</keyword>
<dbReference type="InterPro" id="IPR027417">
    <property type="entry name" value="P-loop_NTPase"/>
</dbReference>
<evidence type="ECO:0000256" key="4">
    <source>
        <dbReference type="ARBA" id="ARBA00022692"/>
    </source>
</evidence>
<evidence type="ECO:0000256" key="10">
    <source>
        <dbReference type="ARBA" id="ARBA00023180"/>
    </source>
</evidence>
<dbReference type="GO" id="GO:0015421">
    <property type="term" value="F:ABC-type oligopeptide transporter activity"/>
    <property type="evidence" value="ECO:0007669"/>
    <property type="project" value="TreeGrafter"/>
</dbReference>
<evidence type="ECO:0000313" key="15">
    <source>
        <dbReference type="Proteomes" id="UP000053477"/>
    </source>
</evidence>
<dbReference type="FunCoup" id="A0A0H2S2L6">
    <property type="interactions" value="18"/>
</dbReference>
<feature type="transmembrane region" description="Helical" evidence="11">
    <location>
        <begin position="142"/>
        <end position="163"/>
    </location>
</feature>
<dbReference type="InterPro" id="IPR017871">
    <property type="entry name" value="ABC_transporter-like_CS"/>
</dbReference>
<dbReference type="Pfam" id="PF00664">
    <property type="entry name" value="ABC_membrane"/>
    <property type="match status" value="2"/>
</dbReference>
<accession>A0A0H2S2L6</accession>
<evidence type="ECO:0000313" key="14">
    <source>
        <dbReference type="EMBL" id="KLO15998.1"/>
    </source>
</evidence>
<dbReference type="Proteomes" id="UP000053477">
    <property type="component" value="Unassembled WGS sequence"/>
</dbReference>
<evidence type="ECO:0000256" key="2">
    <source>
        <dbReference type="ARBA" id="ARBA00007577"/>
    </source>
</evidence>
<keyword evidence="7" id="KW-0067">ATP-binding</keyword>
<name>A0A0H2S2L6_9AGAM</name>
<feature type="domain" description="ABC transmembrane type-1" evidence="13">
    <location>
        <begin position="1"/>
        <end position="284"/>
    </location>
</feature>
<protein>
    <submittedName>
        <fullName evidence="14">p-loop containing nucleoside triphosphate hydrolase protein</fullName>
    </submittedName>
</protein>
<evidence type="ECO:0000256" key="3">
    <source>
        <dbReference type="ARBA" id="ARBA00022448"/>
    </source>
</evidence>
<dbReference type="STRING" id="27342.A0A0H2S2L6"/>
<dbReference type="FunFam" id="3.40.50.300:FF:000916">
    <property type="entry name" value="ABC transporter B family member 9"/>
    <property type="match status" value="1"/>
</dbReference>
<gene>
    <name evidence="14" type="ORF">SCHPADRAFT_870409</name>
</gene>
<evidence type="ECO:0000256" key="6">
    <source>
        <dbReference type="ARBA" id="ARBA00022741"/>
    </source>
</evidence>
<dbReference type="InterPro" id="IPR011527">
    <property type="entry name" value="ABC1_TM_dom"/>
</dbReference>
<comment type="similarity">
    <text evidence="2">Belongs to the ABC transporter superfamily. ABCB family. Multidrug resistance exporter (TC 3.A.1.201) subfamily.</text>
</comment>
<dbReference type="PROSITE" id="PS50929">
    <property type="entry name" value="ABC_TM1F"/>
    <property type="match status" value="2"/>
</dbReference>
<dbReference type="CDD" id="cd03249">
    <property type="entry name" value="ABC_MTABC3_MDL1_MDL2"/>
    <property type="match status" value="2"/>
</dbReference>
<dbReference type="InterPro" id="IPR036640">
    <property type="entry name" value="ABC1_TM_sf"/>
</dbReference>
<feature type="transmembrane region" description="Helical" evidence="11">
    <location>
        <begin position="44"/>
        <end position="65"/>
    </location>
</feature>
<evidence type="ECO:0000259" key="12">
    <source>
        <dbReference type="PROSITE" id="PS50893"/>
    </source>
</evidence>
<feature type="domain" description="ABC transporter" evidence="12">
    <location>
        <begin position="319"/>
        <end position="564"/>
    </location>
</feature>
<organism evidence="14 15">
    <name type="scientific">Schizopora paradoxa</name>
    <dbReference type="NCBI Taxonomy" id="27342"/>
    <lineage>
        <taxon>Eukaryota</taxon>
        <taxon>Fungi</taxon>
        <taxon>Dikarya</taxon>
        <taxon>Basidiomycota</taxon>
        <taxon>Agaricomycotina</taxon>
        <taxon>Agaricomycetes</taxon>
        <taxon>Hymenochaetales</taxon>
        <taxon>Schizoporaceae</taxon>
        <taxon>Schizopora</taxon>
    </lineage>
</organism>
<feature type="transmembrane region" description="Helical" evidence="11">
    <location>
        <begin position="257"/>
        <end position="276"/>
    </location>
</feature>
<keyword evidence="15" id="KW-1185">Reference proteome</keyword>
<keyword evidence="8 11" id="KW-1133">Transmembrane helix</keyword>
<feature type="transmembrane region" description="Helical" evidence="11">
    <location>
        <begin position="777"/>
        <end position="802"/>
    </location>
</feature>
<dbReference type="InParanoid" id="A0A0H2S2L6"/>
<evidence type="ECO:0000256" key="5">
    <source>
        <dbReference type="ARBA" id="ARBA00022737"/>
    </source>
</evidence>
<reference evidence="14 15" key="1">
    <citation type="submission" date="2015-04" db="EMBL/GenBank/DDBJ databases">
        <title>Complete genome sequence of Schizopora paradoxa KUC8140, a cosmopolitan wood degrader in East Asia.</title>
        <authorList>
            <consortium name="DOE Joint Genome Institute"/>
            <person name="Min B."/>
            <person name="Park H."/>
            <person name="Jang Y."/>
            <person name="Kim J.-J."/>
            <person name="Kim K.H."/>
            <person name="Pangilinan J."/>
            <person name="Lipzen A."/>
            <person name="Riley R."/>
            <person name="Grigoriev I.V."/>
            <person name="Spatafora J.W."/>
            <person name="Choi I.-G."/>
        </authorList>
    </citation>
    <scope>NUCLEOTIDE SEQUENCE [LARGE SCALE GENOMIC DNA]</scope>
    <source>
        <strain evidence="14 15">KUC8140</strain>
    </source>
</reference>
<evidence type="ECO:0000256" key="11">
    <source>
        <dbReference type="SAM" id="Phobius"/>
    </source>
</evidence>
<dbReference type="CDD" id="cd18578">
    <property type="entry name" value="ABC_6TM_Pgp_ABCB1_D2_like"/>
    <property type="match status" value="1"/>
</dbReference>
<keyword evidence="9 11" id="KW-0472">Membrane</keyword>
<evidence type="ECO:0000256" key="9">
    <source>
        <dbReference type="ARBA" id="ARBA00023136"/>
    </source>
</evidence>
<dbReference type="GO" id="GO:0090374">
    <property type="term" value="P:oligopeptide export from mitochondrion"/>
    <property type="evidence" value="ECO:0007669"/>
    <property type="project" value="TreeGrafter"/>
</dbReference>
<proteinExistence type="inferred from homology"/>
<feature type="transmembrane region" description="Helical" evidence="11">
    <location>
        <begin position="117"/>
        <end position="136"/>
    </location>
</feature>
<dbReference type="GO" id="GO:0016887">
    <property type="term" value="F:ATP hydrolysis activity"/>
    <property type="evidence" value="ECO:0007669"/>
    <property type="project" value="InterPro"/>
</dbReference>
<feature type="transmembrane region" description="Helical" evidence="11">
    <location>
        <begin position="808"/>
        <end position="827"/>
    </location>
</feature>
<dbReference type="FunFam" id="1.20.1560.10:FF:000102">
    <property type="entry name" value="ABC multidrug transporter Mdr1"/>
    <property type="match status" value="1"/>
</dbReference>
<dbReference type="CDD" id="cd18577">
    <property type="entry name" value="ABC_6TM_Pgp_ABCB1_D1_like"/>
    <property type="match status" value="1"/>
</dbReference>
<dbReference type="PANTHER" id="PTHR43394:SF27">
    <property type="entry name" value="ATP-DEPENDENT TRANSLOCASE ABCB1-LIKE"/>
    <property type="match status" value="1"/>
</dbReference>
<dbReference type="PANTHER" id="PTHR43394">
    <property type="entry name" value="ATP-DEPENDENT PERMEASE MDL1, MITOCHONDRIAL"/>
    <property type="match status" value="1"/>
</dbReference>
<dbReference type="PROSITE" id="PS00211">
    <property type="entry name" value="ABC_TRANSPORTER_1"/>
    <property type="match status" value="2"/>
</dbReference>
<dbReference type="EMBL" id="KQ085922">
    <property type="protein sequence ID" value="KLO15998.1"/>
    <property type="molecule type" value="Genomic_DNA"/>
</dbReference>
<evidence type="ECO:0000259" key="13">
    <source>
        <dbReference type="PROSITE" id="PS50929"/>
    </source>
</evidence>
<feature type="domain" description="ABC transporter" evidence="12">
    <location>
        <begin position="984"/>
        <end position="1224"/>
    </location>
</feature>
<dbReference type="Gene3D" id="1.20.1560.10">
    <property type="entry name" value="ABC transporter type 1, transmembrane domain"/>
    <property type="match status" value="1"/>
</dbReference>
<keyword evidence="5" id="KW-0677">Repeat</keyword>
<sequence>MSIIFGNLTNTFVKFGQEVDGGDAQGIANAAAAFRHSASQDAAILVYIGLGILGCTFTYMYAWVYTGEMSSKRVREKYLEAVLRQDIAFFDNVGAGEIATRIQTDTHLVQQGMSEKVAIVVSFLSAFFTGFIVAYIRSWRLALAISSILPCIGITGAIMNRFISRYMQSSRDHIAKGGTVAEEVISTIRTAQAFGSQETLAGMYDGHVEVSHKIDLKSAFVHGISLSCFFFVIYSAYGLAFSFGTTLLLEGHATVGIIVNVFIAILIGSFSLAMLAPEMQAISHGRGAAAKLFATIDRKPAIDSSNPAGQKPDNVVGEIVFENVDFNYPSRPNVPIVRDLSIRFPAGKTAALVGASGSGKSTIVSLVERFYDPLKGRVTLDGVDVRDLNLKWLRTQIGLVSQEPILFATTIQGNVEHGLIGTQWEHASAEEKFKLVKEACVKANADGFISKLPLGYDTLVGERGFLLSGGQKQRVAIARAIVSDPQILLLDEATSALDTQSEGIVQDALDKAAAGRTTITIAHRLSTIKNASCIYVMGKGVVLEQGTHEELLSNPDSAYARLVAAQKLREANERRDGDDDDASGASSDDLLAQEKAEAQQMEREALAEIPLGRKNTGRSLASELIEQRNKDVGGKYAETDYSLYYIFKRMGGLQSEVWKSYLFGSIFATLTGMVYPAFGIVYAKAVTTFQSTDHATLRHSGDRNALWFFIIAILSAITIGVQNYTFGAAAANLTHRLRALSFKAILRQDIEFFDKDENSTGSLTSSLSDNPEKVNGLAGVTLGAIVQSVGTIVSGAIIGLIFQWKLALVGIACMPLLVSAGYIRLRVVVLKDKENKKAHEKSAQIACEAAGAIRTVASLTREGDCLDIYSKSLEEPLRRSNRTSFWSNLIYSFSQSMMMFVIALVFWFGAQRVSHQEFGTTAFFVCLFSVTFGSIQAGNVFSFVPDISSAKGAGNDIIRLLDLRPEIDAESTEGEVIQDVKGRLEFQEVHFRYPTRPGVRVLRDLNITVEPGTYIALVGASGCGKSTTIQLIERFYDPLAGKVLLDGHDIAGLNIQEYRKHVALVSQEPTLYSGSIKFNILLGATKPVEEVTQEDIENACRDANILEFIQGLPDGFETNVGGKGAQLSGGQKQRIAIARALLRNPKILLLDEATSALDSNSEKVVQDALDKAARGRTTIAIAHRLSTIQNADCIYFIKEGRVSESGTHDQLLALRGDYYEYVQLQALSKK</sequence>
<dbReference type="PROSITE" id="PS50893">
    <property type="entry name" value="ABC_TRANSPORTER_2"/>
    <property type="match status" value="2"/>
</dbReference>
<dbReference type="GO" id="GO:0005743">
    <property type="term" value="C:mitochondrial inner membrane"/>
    <property type="evidence" value="ECO:0007669"/>
    <property type="project" value="TreeGrafter"/>
</dbReference>
<comment type="subcellular location">
    <subcellularLocation>
        <location evidence="1">Cell membrane</location>
        <topology evidence="1">Multi-pass membrane protein</topology>
    </subcellularLocation>
</comment>
<dbReference type="GO" id="GO:0005524">
    <property type="term" value="F:ATP binding"/>
    <property type="evidence" value="ECO:0007669"/>
    <property type="project" value="UniProtKB-KW"/>
</dbReference>
<dbReference type="SUPFAM" id="SSF90123">
    <property type="entry name" value="ABC transporter transmembrane region"/>
    <property type="match status" value="2"/>
</dbReference>
<feature type="transmembrane region" description="Helical" evidence="11">
    <location>
        <begin position="705"/>
        <end position="733"/>
    </location>
</feature>
<keyword evidence="3" id="KW-0813">Transport</keyword>
<keyword evidence="6" id="KW-0547">Nucleotide-binding</keyword>
<dbReference type="InterPro" id="IPR003593">
    <property type="entry name" value="AAA+_ATPase"/>
</dbReference>
<dbReference type="InterPro" id="IPR039421">
    <property type="entry name" value="Type_1_exporter"/>
</dbReference>
<feature type="transmembrane region" description="Helical" evidence="11">
    <location>
        <begin position="888"/>
        <end position="910"/>
    </location>
</feature>
<dbReference type="FunFam" id="1.20.1560.10:FF:000009">
    <property type="entry name" value="ABC transporter B family member 1"/>
    <property type="match status" value="1"/>
</dbReference>
<feature type="transmembrane region" description="Helical" evidence="11">
    <location>
        <begin position="219"/>
        <end position="237"/>
    </location>
</feature>
<dbReference type="GO" id="GO:0005886">
    <property type="term" value="C:plasma membrane"/>
    <property type="evidence" value="ECO:0007669"/>
    <property type="project" value="UniProtKB-SubCell"/>
</dbReference>